<gene>
    <name evidence="1" type="ORF">FHR92_004950</name>
</gene>
<dbReference type="EMBL" id="JACJIP010000051">
    <property type="protein sequence ID" value="MBA9088451.1"/>
    <property type="molecule type" value="Genomic_DNA"/>
</dbReference>
<dbReference type="AlphaFoldDB" id="A0A7W3SY90"/>
<dbReference type="RefSeq" id="WP_220482911.1">
    <property type="nucleotide sequence ID" value="NZ_JACJIP010000051.1"/>
</dbReference>
<evidence type="ECO:0000313" key="1">
    <source>
        <dbReference type="EMBL" id="MBA9088451.1"/>
    </source>
</evidence>
<protein>
    <submittedName>
        <fullName evidence="1">Uncharacterized protein</fullName>
    </submittedName>
</protein>
<evidence type="ECO:0000313" key="2">
    <source>
        <dbReference type="Proteomes" id="UP000567067"/>
    </source>
</evidence>
<reference evidence="1 2" key="1">
    <citation type="submission" date="2020-08" db="EMBL/GenBank/DDBJ databases">
        <title>Genomic Encyclopedia of Type Strains, Phase III (KMG-III): the genomes of soil and plant-associated and newly described type strains.</title>
        <authorList>
            <person name="Whitman W."/>
        </authorList>
    </citation>
    <scope>NUCLEOTIDE SEQUENCE [LARGE SCALE GENOMIC DNA]</scope>
    <source>
        <strain evidence="1 2">CECT 8693</strain>
    </source>
</reference>
<dbReference type="Proteomes" id="UP000567067">
    <property type="component" value="Unassembled WGS sequence"/>
</dbReference>
<keyword evidence="2" id="KW-1185">Reference proteome</keyword>
<name>A0A7W3SY90_9BACL</name>
<organism evidence="1 2">
    <name type="scientific">Fontibacillus solani</name>
    <dbReference type="NCBI Taxonomy" id="1572857"/>
    <lineage>
        <taxon>Bacteria</taxon>
        <taxon>Bacillati</taxon>
        <taxon>Bacillota</taxon>
        <taxon>Bacilli</taxon>
        <taxon>Bacillales</taxon>
        <taxon>Paenibacillaceae</taxon>
        <taxon>Fontibacillus</taxon>
    </lineage>
</organism>
<accession>A0A7W3SY90</accession>
<sequence length="53" mass="5842">MAKSEKNEKNVNASLLNVITPMGLEFSRNGLIIGEQAKPQSFMARSNPPPRQT</sequence>
<comment type="caution">
    <text evidence="1">The sequence shown here is derived from an EMBL/GenBank/DDBJ whole genome shotgun (WGS) entry which is preliminary data.</text>
</comment>
<proteinExistence type="predicted"/>